<dbReference type="PROSITE" id="PS51257">
    <property type="entry name" value="PROKAR_LIPOPROTEIN"/>
    <property type="match status" value="1"/>
</dbReference>
<organism evidence="3 4">
    <name type="scientific">Leptotrichia trevisanii</name>
    <dbReference type="NCBI Taxonomy" id="109328"/>
    <lineage>
        <taxon>Bacteria</taxon>
        <taxon>Fusobacteriati</taxon>
        <taxon>Fusobacteriota</taxon>
        <taxon>Fusobacteriia</taxon>
        <taxon>Fusobacteriales</taxon>
        <taxon>Leptotrichiaceae</taxon>
        <taxon>Leptotrichia</taxon>
    </lineage>
</organism>
<evidence type="ECO:0000259" key="2">
    <source>
        <dbReference type="SMART" id="SM01324"/>
    </source>
</evidence>
<name>A0A510KLZ0_9FUSO</name>
<dbReference type="RefSeq" id="WP_146997012.1">
    <property type="nucleotide sequence ID" value="NZ_AP019840.1"/>
</dbReference>
<feature type="compositionally biased region" description="Polar residues" evidence="1">
    <location>
        <begin position="267"/>
        <end position="290"/>
    </location>
</feature>
<protein>
    <recommendedName>
        <fullName evidence="2">YARHG domain-containing protein</fullName>
    </recommendedName>
</protein>
<dbReference type="Proteomes" id="UP000321378">
    <property type="component" value="Chromosome"/>
</dbReference>
<dbReference type="EMBL" id="AP019840">
    <property type="protein sequence ID" value="BBM52712.1"/>
    <property type="molecule type" value="Genomic_DNA"/>
</dbReference>
<evidence type="ECO:0000313" key="3">
    <source>
        <dbReference type="EMBL" id="BBM52712.1"/>
    </source>
</evidence>
<dbReference type="InterPro" id="IPR025582">
    <property type="entry name" value="YARHG_dom"/>
</dbReference>
<evidence type="ECO:0000256" key="1">
    <source>
        <dbReference type="SAM" id="MobiDB-lite"/>
    </source>
</evidence>
<dbReference type="Gene3D" id="1.20.58.1690">
    <property type="match status" value="1"/>
</dbReference>
<dbReference type="STRING" id="1122173.GCA_000482505_00871"/>
<dbReference type="InterPro" id="IPR038434">
    <property type="entry name" value="YARHG_sf"/>
</dbReference>
<dbReference type="Pfam" id="PF13308">
    <property type="entry name" value="YARHG"/>
    <property type="match status" value="1"/>
</dbReference>
<feature type="domain" description="YARHG" evidence="2">
    <location>
        <begin position="297"/>
        <end position="382"/>
    </location>
</feature>
<reference evidence="3 4" key="1">
    <citation type="submission" date="2019-07" db="EMBL/GenBank/DDBJ databases">
        <title>Complete Genome Sequence of Leptotrichia trevisanii Strain JMUB3935.</title>
        <authorList>
            <person name="Watanabe S."/>
            <person name="Cui L."/>
        </authorList>
    </citation>
    <scope>NUCLEOTIDE SEQUENCE [LARGE SCALE GENOMIC DNA]</scope>
    <source>
        <strain evidence="3 4">JMUB3935</strain>
    </source>
</reference>
<sequence>MKKLGVAILMLAFIVSCGNKKDETGNGKNSATASTVKQEKIQNPQGATVALNQADFKIENDFIYYQGNIFTGKVTFDNNVKSGYIYVSNGKIEGEAEINYKLSGMKRNEVYKQGNLISFSVTENGITTEIGLTADSNSNSYMSKKAPATVSTKYGKNSYFINLENATGRMEINGKIFDNLNADVEEENVQSISSIISENGGNYKVKYIYDITQGKILEKKYKMDSKSDKSEVLSEIRELADINMEFSNGMRMFGELLDASAGTSQTSQNLATATQEGQVAATPVNTATQPQPAPTGQDDDLALLDRVYDEVMHKNNTAILNTFSKEKIGYIRNTMFAKKGYKFKNPKYASYFSQKSWYRGIYDSDEILSPEEKRFVLILKEKE</sequence>
<accession>A0A510KLZ0</accession>
<proteinExistence type="predicted"/>
<evidence type="ECO:0000313" key="4">
    <source>
        <dbReference type="Proteomes" id="UP000321378"/>
    </source>
</evidence>
<gene>
    <name evidence="3" type="ORF">JMUB3935_1691</name>
</gene>
<feature type="region of interest" description="Disordered" evidence="1">
    <location>
        <begin position="267"/>
        <end position="298"/>
    </location>
</feature>
<dbReference type="AlphaFoldDB" id="A0A510KLZ0"/>
<dbReference type="SMART" id="SM01324">
    <property type="entry name" value="YARHG"/>
    <property type="match status" value="1"/>
</dbReference>